<comment type="caution">
    <text evidence="20">Lacks conserved residue(s) required for the propagation of feature annotation.</text>
</comment>
<evidence type="ECO:0000256" key="6">
    <source>
        <dbReference type="ARBA" id="ARBA00023018"/>
    </source>
</evidence>
<organism evidence="24 25">
    <name type="scientific">Scomber scombrus</name>
    <name type="common">Atlantic mackerel</name>
    <name type="synonym">Scomber vernalis</name>
    <dbReference type="NCBI Taxonomy" id="13677"/>
    <lineage>
        <taxon>Eukaryota</taxon>
        <taxon>Metazoa</taxon>
        <taxon>Chordata</taxon>
        <taxon>Craniata</taxon>
        <taxon>Vertebrata</taxon>
        <taxon>Euteleostomi</taxon>
        <taxon>Actinopterygii</taxon>
        <taxon>Neopterygii</taxon>
        <taxon>Teleostei</taxon>
        <taxon>Neoteleostei</taxon>
        <taxon>Acanthomorphata</taxon>
        <taxon>Pelagiaria</taxon>
        <taxon>Scombriformes</taxon>
        <taxon>Scombridae</taxon>
        <taxon>Scomber</taxon>
    </lineage>
</organism>
<dbReference type="PRINTS" id="PR00252">
    <property type="entry name" value="NRIONCHANNEL"/>
</dbReference>
<dbReference type="SUPFAM" id="SSF90112">
    <property type="entry name" value="Neurotransmitter-gated ion-channel transmembrane pore"/>
    <property type="match status" value="2"/>
</dbReference>
<dbReference type="InterPro" id="IPR036734">
    <property type="entry name" value="Neur_chan_lig-bd_sf"/>
</dbReference>
<name>A0AAV1NF99_SCOSC</name>
<evidence type="ECO:0000256" key="20">
    <source>
        <dbReference type="RuleBase" id="RU000687"/>
    </source>
</evidence>
<evidence type="ECO:0000259" key="23">
    <source>
        <dbReference type="Pfam" id="PF02932"/>
    </source>
</evidence>
<comment type="similarity">
    <text evidence="20">Belongs to the ligand-gated ion channel (TC 1.A.9) family.</text>
</comment>
<evidence type="ECO:0000256" key="4">
    <source>
        <dbReference type="ARBA" id="ARBA00022729"/>
    </source>
</evidence>
<keyword evidence="6" id="KW-0770">Synapse</keyword>
<evidence type="ECO:0000256" key="19">
    <source>
        <dbReference type="ARBA" id="ARBA00037540"/>
    </source>
</evidence>
<feature type="domain" description="Neurotransmitter-gated ion-channel ligand-binding" evidence="22">
    <location>
        <begin position="3"/>
        <end position="155"/>
    </location>
</feature>
<dbReference type="GO" id="GO:0004888">
    <property type="term" value="F:transmembrane signaling receptor activity"/>
    <property type="evidence" value="ECO:0007669"/>
    <property type="project" value="InterPro"/>
</dbReference>
<proteinExistence type="inferred from homology"/>
<feature type="transmembrane region" description="Helical" evidence="20">
    <location>
        <begin position="156"/>
        <end position="179"/>
    </location>
</feature>
<keyword evidence="12" id="KW-0628">Postsynaptic cell membrane</keyword>
<comment type="subcellular location">
    <subcellularLocation>
        <location evidence="15">Postsynaptic cell membrane</location>
        <topology evidence="15">Multi-pass membrane protein</topology>
    </subcellularLocation>
</comment>
<evidence type="ECO:0000256" key="11">
    <source>
        <dbReference type="ARBA" id="ARBA00023180"/>
    </source>
</evidence>
<evidence type="ECO:0000256" key="3">
    <source>
        <dbReference type="ARBA" id="ARBA00022692"/>
    </source>
</evidence>
<dbReference type="Gene3D" id="2.70.170.10">
    <property type="entry name" value="Neurotransmitter-gated ion-channel ligand-binding domain"/>
    <property type="match status" value="2"/>
</dbReference>
<feature type="domain" description="Neurotransmitter-gated ion-channel transmembrane" evidence="23">
    <location>
        <begin position="162"/>
        <end position="373"/>
    </location>
</feature>
<feature type="domain" description="Neurotransmitter-gated ion-channel transmembrane" evidence="23">
    <location>
        <begin position="611"/>
        <end position="821"/>
    </location>
</feature>
<comment type="catalytic activity">
    <reaction evidence="18">
        <text>Ca(2+)(in) = Ca(2+)(out)</text>
        <dbReference type="Rhea" id="RHEA:29671"/>
        <dbReference type="ChEBI" id="CHEBI:29108"/>
    </reaction>
</comment>
<dbReference type="FunFam" id="2.70.170.10:FF:000017">
    <property type="entry name" value="5-hydroxytryptamine receptor 3A"/>
    <property type="match status" value="2"/>
</dbReference>
<evidence type="ECO:0000256" key="16">
    <source>
        <dbReference type="ARBA" id="ARBA00034430"/>
    </source>
</evidence>
<keyword evidence="14 20" id="KW-0407">Ion channel</keyword>
<keyword evidence="11" id="KW-0325">Glycoprotein</keyword>
<dbReference type="InterPro" id="IPR018000">
    <property type="entry name" value="Neurotransmitter_ion_chnl_CS"/>
</dbReference>
<evidence type="ECO:0000256" key="15">
    <source>
        <dbReference type="ARBA" id="ARBA00034104"/>
    </source>
</evidence>
<reference evidence="24 25" key="1">
    <citation type="submission" date="2024-01" db="EMBL/GenBank/DDBJ databases">
        <authorList>
            <person name="Alioto T."/>
            <person name="Alioto T."/>
            <person name="Gomez Garrido J."/>
        </authorList>
    </citation>
    <scope>NUCLEOTIDE SEQUENCE [LARGE SCALE GENOMIC DNA]</scope>
</reference>
<evidence type="ECO:0000256" key="5">
    <source>
        <dbReference type="ARBA" id="ARBA00022989"/>
    </source>
</evidence>
<keyword evidence="2" id="KW-1003">Cell membrane</keyword>
<feature type="transmembrane region" description="Helical" evidence="20">
    <location>
        <begin position="252"/>
        <end position="270"/>
    </location>
</feature>
<keyword evidence="3 20" id="KW-0812">Transmembrane</keyword>
<dbReference type="AlphaFoldDB" id="A0AAV1NF99"/>
<evidence type="ECO:0000313" key="25">
    <source>
        <dbReference type="Proteomes" id="UP001314229"/>
    </source>
</evidence>
<dbReference type="GO" id="GO:0045211">
    <property type="term" value="C:postsynaptic membrane"/>
    <property type="evidence" value="ECO:0007669"/>
    <property type="project" value="UniProtKB-SubCell"/>
</dbReference>
<feature type="transmembrane region" description="Helical" evidence="20">
    <location>
        <begin position="640"/>
        <end position="657"/>
    </location>
</feature>
<sequence length="832" mass="95101">MEEWDIAGLNWDEEECGTKKVSVLREKVWIPDIHIAEFMDEDKSPKAPYVYLLNTGHVYDSRPIRVVSSCRLGIYTFPFDVQNCTLTFESYLHIASDITMIQGATAANILKESRKVIQTNGEWELADIKVVPSTLVLDEETFSEIAYYIILRRRPILYVVNLLVPSCFLLTLDMFSFLLPLQSVDRCSFKMTLILGYQVFLLIMNDLLPVTGEIIPIINVFFSISLALMVASLLETIFISNIQSSSSQYSMAPNWLSVFVLRYLAVPVCIPPKKKSNRITVSLHPPAKVIKTSIISAKELQGKSDKTSSVETPQDPALDELRKLRNDLTAIRLQMERRLEGTKNSKEWYMIGIVIDRLLFGMYIIFVSVSCITILCIWLVMSLCYTKLSCKEGHGGPTHESMQAVFDLQSFRPAVNLSNPTIANISFTLYAVLGVNEKTQILTTFLWLRLYWNHEFLVWDPDECDGITRISLPVKQLWSPDIIIYEFVDDDVSQACPYVYINHTGHIRWDRMLRLVSACNLEIFSFPFDVQNCTFTFGSYMHTIRDVRVSPALTFKEMSGNSKRYLEASGEWELVDILGETSILKFGIDEWDIITFWVVIKRRPVLYVVNLLIPSSFLMLIDILSFYLPPHSVDRASFKMTLILGYTVFLLIMNDLLPSTANGTPIIGIYFSVCLALMVISLLETVIITNVLHHNSMKFQEVPHWVRVVVLKHIANLICYHWQEDIPPPSIPQKDKPESSNGSGPSIQPVSQTTDQHPTSNVATQPELQQICQYLSDLRAHLTSLQKESELQDQWCHVGYVLDFLLFRIYLLLISCYALVIISMWCIWISQS</sequence>
<feature type="transmembrane region" description="Helical" evidence="20">
    <location>
        <begin position="220"/>
        <end position="240"/>
    </location>
</feature>
<evidence type="ECO:0000259" key="22">
    <source>
        <dbReference type="Pfam" id="PF02931"/>
    </source>
</evidence>
<feature type="transmembrane region" description="Helical" evidence="20">
    <location>
        <begin position="605"/>
        <end position="628"/>
    </location>
</feature>
<protein>
    <recommendedName>
        <fullName evidence="26">5-hydroxytryptamine receptor 3A-like</fullName>
    </recommendedName>
</protein>
<feature type="domain" description="Neurotransmitter-gated ion-channel ligand-binding" evidence="22">
    <location>
        <begin position="410"/>
        <end position="604"/>
    </location>
</feature>
<evidence type="ECO:0000256" key="12">
    <source>
        <dbReference type="ARBA" id="ARBA00023257"/>
    </source>
</evidence>
<evidence type="ECO:0000256" key="21">
    <source>
        <dbReference type="SAM" id="MobiDB-lite"/>
    </source>
</evidence>
<dbReference type="InterPro" id="IPR006202">
    <property type="entry name" value="Neur_chan_lig-bd"/>
</dbReference>
<evidence type="ECO:0000256" key="8">
    <source>
        <dbReference type="ARBA" id="ARBA00023136"/>
    </source>
</evidence>
<dbReference type="PANTHER" id="PTHR18945">
    <property type="entry name" value="NEUROTRANSMITTER GATED ION CHANNEL"/>
    <property type="match status" value="1"/>
</dbReference>
<comment type="caution">
    <text evidence="24">The sequence shown here is derived from an EMBL/GenBank/DDBJ whole genome shotgun (WGS) entry which is preliminary data.</text>
</comment>
<keyword evidence="1 20" id="KW-0813">Transport</keyword>
<evidence type="ECO:0000256" key="9">
    <source>
        <dbReference type="ARBA" id="ARBA00023157"/>
    </source>
</evidence>
<feature type="transmembrane region" description="Helical" evidence="20">
    <location>
        <begin position="358"/>
        <end position="381"/>
    </location>
</feature>
<comment type="catalytic activity">
    <reaction evidence="17">
        <text>Na(+)(in) = Na(+)(out)</text>
        <dbReference type="Rhea" id="RHEA:34963"/>
        <dbReference type="ChEBI" id="CHEBI:29101"/>
    </reaction>
</comment>
<evidence type="ECO:0000256" key="2">
    <source>
        <dbReference type="ARBA" id="ARBA00022475"/>
    </source>
</evidence>
<keyword evidence="5 20" id="KW-1133">Transmembrane helix</keyword>
<dbReference type="InterPro" id="IPR049944">
    <property type="entry name" value="LGIC_TM_5-HT3"/>
</dbReference>
<accession>A0AAV1NF99</accession>
<evidence type="ECO:0000256" key="1">
    <source>
        <dbReference type="ARBA" id="ARBA00022448"/>
    </source>
</evidence>
<dbReference type="PROSITE" id="PS00236">
    <property type="entry name" value="NEUROTR_ION_CHANNEL"/>
    <property type="match status" value="2"/>
</dbReference>
<dbReference type="InterPro" id="IPR036719">
    <property type="entry name" value="Neuro-gated_channel_TM_sf"/>
</dbReference>
<comment type="catalytic activity">
    <reaction evidence="16">
        <text>K(+)(in) = K(+)(out)</text>
        <dbReference type="Rhea" id="RHEA:29463"/>
        <dbReference type="ChEBI" id="CHEBI:29103"/>
    </reaction>
</comment>
<comment type="function">
    <text evidence="19">Forms serotonin (5-hydroxytryptamine/5-HT3)-activated cation-selective channel complexes, which when activated cause fast, depolarizing responses in neurons.</text>
</comment>
<dbReference type="EMBL" id="CAWUFR010000032">
    <property type="protein sequence ID" value="CAK6958170.1"/>
    <property type="molecule type" value="Genomic_DNA"/>
</dbReference>
<feature type="compositionally biased region" description="Polar residues" evidence="21">
    <location>
        <begin position="739"/>
        <end position="760"/>
    </location>
</feature>
<evidence type="ECO:0000256" key="14">
    <source>
        <dbReference type="ARBA" id="ARBA00023303"/>
    </source>
</evidence>
<keyword evidence="25" id="KW-1185">Reference proteome</keyword>
<dbReference type="FunFam" id="1.20.58.390:FF:000120">
    <property type="entry name" value="5-hydroxytryptamine receptor 3A"/>
    <property type="match status" value="1"/>
</dbReference>
<dbReference type="GO" id="GO:0005230">
    <property type="term" value="F:extracellular ligand-gated monoatomic ion channel activity"/>
    <property type="evidence" value="ECO:0007669"/>
    <property type="project" value="InterPro"/>
</dbReference>
<keyword evidence="10" id="KW-0675">Receptor</keyword>
<keyword evidence="4" id="KW-0732">Signal</keyword>
<keyword evidence="8 20" id="KW-0472">Membrane</keyword>
<feature type="transmembrane region" description="Helical" evidence="20">
    <location>
        <begin position="191"/>
        <end position="208"/>
    </location>
</feature>
<evidence type="ECO:0000256" key="17">
    <source>
        <dbReference type="ARBA" id="ARBA00036239"/>
    </source>
</evidence>
<dbReference type="Pfam" id="PF02931">
    <property type="entry name" value="Neur_chan_LBD"/>
    <property type="match status" value="2"/>
</dbReference>
<evidence type="ECO:0008006" key="26">
    <source>
        <dbReference type="Google" id="ProtNLM"/>
    </source>
</evidence>
<keyword evidence="13" id="KW-1071">Ligand-gated ion channel</keyword>
<dbReference type="InterPro" id="IPR006029">
    <property type="entry name" value="Neurotrans-gated_channel_TM"/>
</dbReference>
<feature type="transmembrane region" description="Helical" evidence="20">
    <location>
        <begin position="809"/>
        <end position="830"/>
    </location>
</feature>
<dbReference type="CDD" id="cd19063">
    <property type="entry name" value="LGIC_TM_5-HT3"/>
    <property type="match status" value="2"/>
</dbReference>
<keyword evidence="9" id="KW-1015">Disulfide bond</keyword>
<keyword evidence="7 20" id="KW-0406">Ion transport</keyword>
<evidence type="ECO:0000256" key="7">
    <source>
        <dbReference type="ARBA" id="ARBA00023065"/>
    </source>
</evidence>
<evidence type="ECO:0000256" key="10">
    <source>
        <dbReference type="ARBA" id="ARBA00023170"/>
    </source>
</evidence>
<dbReference type="Proteomes" id="UP001314229">
    <property type="component" value="Unassembled WGS sequence"/>
</dbReference>
<dbReference type="Pfam" id="PF02932">
    <property type="entry name" value="Neur_chan_memb"/>
    <property type="match status" value="2"/>
</dbReference>
<feature type="region of interest" description="Disordered" evidence="21">
    <location>
        <begin position="730"/>
        <end position="760"/>
    </location>
</feature>
<evidence type="ECO:0000256" key="18">
    <source>
        <dbReference type="ARBA" id="ARBA00036634"/>
    </source>
</evidence>
<dbReference type="SUPFAM" id="SSF63712">
    <property type="entry name" value="Nicotinic receptor ligand binding domain-like"/>
    <property type="match status" value="2"/>
</dbReference>
<gene>
    <name evidence="24" type="ORF">FSCOSCO3_A022337</name>
</gene>
<dbReference type="InterPro" id="IPR038050">
    <property type="entry name" value="Neuro_actylchol_rec"/>
</dbReference>
<dbReference type="Gene3D" id="1.20.58.390">
    <property type="entry name" value="Neurotransmitter-gated ion-channel transmembrane domain"/>
    <property type="match status" value="2"/>
</dbReference>
<evidence type="ECO:0000313" key="24">
    <source>
        <dbReference type="EMBL" id="CAK6958170.1"/>
    </source>
</evidence>
<feature type="transmembrane region" description="Helical" evidence="20">
    <location>
        <begin position="669"/>
        <end position="692"/>
    </location>
</feature>
<evidence type="ECO:0000256" key="13">
    <source>
        <dbReference type="ARBA" id="ARBA00023286"/>
    </source>
</evidence>
<dbReference type="InterPro" id="IPR006201">
    <property type="entry name" value="Neur_channel"/>
</dbReference>